<name>A0ABT4CEY4_9ACTN</name>
<sequence length="125" mass="12646">MTDPEPDEVGSLGEEAAKLLGALSGWAREHAAEAGDGLSGLASQAAAAAHEVDDHLATGAPECTVCPLCRTVTAVRQVSPEVSAHLSAAMGSLAQAAAALLATTQRTTDGNGNVEHIDLDDDWTS</sequence>
<evidence type="ECO:0008006" key="3">
    <source>
        <dbReference type="Google" id="ProtNLM"/>
    </source>
</evidence>
<dbReference type="RefSeq" id="WP_268112496.1">
    <property type="nucleotide sequence ID" value="NZ_JAPPUX010000004.1"/>
</dbReference>
<organism evidence="1 2">
    <name type="scientific">Nocardioides pini</name>
    <dbReference type="NCBI Taxonomy" id="2975053"/>
    <lineage>
        <taxon>Bacteria</taxon>
        <taxon>Bacillati</taxon>
        <taxon>Actinomycetota</taxon>
        <taxon>Actinomycetes</taxon>
        <taxon>Propionibacteriales</taxon>
        <taxon>Nocardioidaceae</taxon>
        <taxon>Nocardioides</taxon>
    </lineage>
</organism>
<gene>
    <name evidence="1" type="ORF">NYO98_14730</name>
</gene>
<dbReference type="Proteomes" id="UP001074726">
    <property type="component" value="Unassembled WGS sequence"/>
</dbReference>
<evidence type="ECO:0000313" key="1">
    <source>
        <dbReference type="EMBL" id="MCY4727540.1"/>
    </source>
</evidence>
<evidence type="ECO:0000313" key="2">
    <source>
        <dbReference type="Proteomes" id="UP001074726"/>
    </source>
</evidence>
<dbReference type="EMBL" id="JAPPUX010000004">
    <property type="protein sequence ID" value="MCY4727540.1"/>
    <property type="molecule type" value="Genomic_DNA"/>
</dbReference>
<reference evidence="1" key="1">
    <citation type="submission" date="2022-08" db="EMBL/GenBank/DDBJ databases">
        <title>Genome sequencing of Nocardioides sp. STR2.</title>
        <authorList>
            <person name="So Y."/>
        </authorList>
    </citation>
    <scope>NUCLEOTIDE SEQUENCE</scope>
    <source>
        <strain evidence="1">STR2</strain>
    </source>
</reference>
<accession>A0ABT4CEY4</accession>
<keyword evidence="2" id="KW-1185">Reference proteome</keyword>
<protein>
    <recommendedName>
        <fullName evidence="3">Excreted virulence factor EspC, type VII ESX diderm</fullName>
    </recommendedName>
</protein>
<comment type="caution">
    <text evidence="1">The sequence shown here is derived from an EMBL/GenBank/DDBJ whole genome shotgun (WGS) entry which is preliminary data.</text>
</comment>
<proteinExistence type="predicted"/>